<sequence>MRKIILDCDPGHDDAVAILLAAGNPDIELLGLTTVGGNHTIDHVTRNAQQVLTVAGLKDLPVYRGVTRPLLNDVITAEDIHGDTGMEIHGFDLPEPAVPVGEIGAVQWIVDTLMREEPGTVTLVPTGPLTNIALAARLEPRIVSRVREVVLMGGAYGAGNFSPSAEFNIAVDPEAAAIVFGEDWPVVMVGLDLTHQALATPEVQDRFRGLGTASGDFLAALVDAFRANYKDAQGFDNPPVHDPCAVAYVIDPSVVETVSVPVSVELAGTLTRGRTVADLRAFGALGLSALASGVPGEGAAGAAASAADPACNTSVATRLDVDRFWDLVVDAVERLG</sequence>
<dbReference type="InterPro" id="IPR023186">
    <property type="entry name" value="IUNH"/>
</dbReference>
<protein>
    <submittedName>
        <fullName evidence="4">Nucleoside hydrolase</fullName>
    </submittedName>
</protein>
<dbReference type="Pfam" id="PF01156">
    <property type="entry name" value="IU_nuc_hydro"/>
    <property type="match status" value="1"/>
</dbReference>
<evidence type="ECO:0000256" key="2">
    <source>
        <dbReference type="ARBA" id="ARBA00023295"/>
    </source>
</evidence>
<evidence type="ECO:0000259" key="3">
    <source>
        <dbReference type="Pfam" id="PF01156"/>
    </source>
</evidence>
<dbReference type="PROSITE" id="PS01247">
    <property type="entry name" value="IUNH"/>
    <property type="match status" value="1"/>
</dbReference>
<feature type="domain" description="Inosine/uridine-preferring nucleoside hydrolase" evidence="3">
    <location>
        <begin position="4"/>
        <end position="326"/>
    </location>
</feature>
<dbReference type="PANTHER" id="PTHR12304">
    <property type="entry name" value="INOSINE-URIDINE PREFERRING NUCLEOSIDE HYDROLASE"/>
    <property type="match status" value="1"/>
</dbReference>
<keyword evidence="2" id="KW-0326">Glycosidase</keyword>
<dbReference type="Proteomes" id="UP000523682">
    <property type="component" value="Unassembled WGS sequence"/>
</dbReference>
<dbReference type="GO" id="GO:0005829">
    <property type="term" value="C:cytosol"/>
    <property type="evidence" value="ECO:0007669"/>
    <property type="project" value="TreeGrafter"/>
</dbReference>
<proteinExistence type="predicted"/>
<evidence type="ECO:0000256" key="1">
    <source>
        <dbReference type="ARBA" id="ARBA00022801"/>
    </source>
</evidence>
<dbReference type="GO" id="GO:0008477">
    <property type="term" value="F:purine nucleosidase activity"/>
    <property type="evidence" value="ECO:0007669"/>
    <property type="project" value="TreeGrafter"/>
</dbReference>
<dbReference type="PANTHER" id="PTHR12304:SF4">
    <property type="entry name" value="URIDINE NUCLEOSIDASE"/>
    <property type="match status" value="1"/>
</dbReference>
<dbReference type="AlphaFoldDB" id="A0A7W2EAJ3"/>
<keyword evidence="5" id="KW-1185">Reference proteome</keyword>
<dbReference type="InterPro" id="IPR001910">
    <property type="entry name" value="Inosine/uridine_hydrolase_dom"/>
</dbReference>
<name>A0A7W2EAJ3_9CORY</name>
<reference evidence="4 5" key="1">
    <citation type="submission" date="2020-07" db="EMBL/GenBank/DDBJ databases">
        <title>Draft genome and description of Corynebacterium haemomassiliense strain Marseile-Q3615 sp. nov.</title>
        <authorList>
            <person name="Boxberger M."/>
            <person name="La Scola B."/>
        </authorList>
    </citation>
    <scope>NUCLEOTIDE SEQUENCE [LARGE SCALE GENOMIC DNA]</scope>
    <source>
        <strain evidence="4 5">Marseille-Q3615</strain>
    </source>
</reference>
<dbReference type="CDD" id="cd02651">
    <property type="entry name" value="nuc_hydro_IU_UC_XIUA"/>
    <property type="match status" value="1"/>
</dbReference>
<dbReference type="SUPFAM" id="SSF53590">
    <property type="entry name" value="Nucleoside hydrolase"/>
    <property type="match status" value="1"/>
</dbReference>
<organism evidence="4 5">
    <name type="scientific">Corynebacterium haemomassiliense</name>
    <dbReference type="NCBI Taxonomy" id="2754726"/>
    <lineage>
        <taxon>Bacteria</taxon>
        <taxon>Bacillati</taxon>
        <taxon>Actinomycetota</taxon>
        <taxon>Actinomycetes</taxon>
        <taxon>Mycobacteriales</taxon>
        <taxon>Corynebacteriaceae</taxon>
        <taxon>Corynebacterium</taxon>
    </lineage>
</organism>
<dbReference type="InterPro" id="IPR036452">
    <property type="entry name" value="Ribo_hydro-like"/>
</dbReference>
<dbReference type="Gene3D" id="3.90.245.10">
    <property type="entry name" value="Ribonucleoside hydrolase-like"/>
    <property type="match status" value="1"/>
</dbReference>
<dbReference type="InterPro" id="IPR015910">
    <property type="entry name" value="I/U_nuclsd_hydro_CS"/>
</dbReference>
<accession>A0A7W2EAJ3</accession>
<dbReference type="GO" id="GO:0045437">
    <property type="term" value="F:uridine nucleosidase activity"/>
    <property type="evidence" value="ECO:0007669"/>
    <property type="project" value="UniProtKB-ARBA"/>
</dbReference>
<dbReference type="EMBL" id="JACDTZ010000001">
    <property type="protein sequence ID" value="MBA5244155.1"/>
    <property type="molecule type" value="Genomic_DNA"/>
</dbReference>
<gene>
    <name evidence="4" type="ORF">H0193_04870</name>
</gene>
<dbReference type="RefSeq" id="WP_181888812.1">
    <property type="nucleotide sequence ID" value="NZ_CP170998.1"/>
</dbReference>
<comment type="caution">
    <text evidence="4">The sequence shown here is derived from an EMBL/GenBank/DDBJ whole genome shotgun (WGS) entry which is preliminary data.</text>
</comment>
<keyword evidence="1 4" id="KW-0378">Hydrolase</keyword>
<dbReference type="GO" id="GO:0006152">
    <property type="term" value="P:purine nucleoside catabolic process"/>
    <property type="evidence" value="ECO:0007669"/>
    <property type="project" value="TreeGrafter"/>
</dbReference>
<evidence type="ECO:0000313" key="4">
    <source>
        <dbReference type="EMBL" id="MBA5244155.1"/>
    </source>
</evidence>
<evidence type="ECO:0000313" key="5">
    <source>
        <dbReference type="Proteomes" id="UP000523682"/>
    </source>
</evidence>